<comment type="caution">
    <text evidence="5">The sequence shown here is derived from an EMBL/GenBank/DDBJ whole genome shotgun (WGS) entry which is preliminary data.</text>
</comment>
<dbReference type="Proteomes" id="UP000295043">
    <property type="component" value="Unassembled WGS sequence"/>
</dbReference>
<evidence type="ECO:0000259" key="3">
    <source>
        <dbReference type="Pfam" id="PF01408"/>
    </source>
</evidence>
<dbReference type="PANTHER" id="PTHR43708:SF5">
    <property type="entry name" value="CONSERVED EXPRESSED OXIDOREDUCTASE (EUROFUNG)-RELATED"/>
    <property type="match status" value="1"/>
</dbReference>
<keyword evidence="2" id="KW-0560">Oxidoreductase</keyword>
<dbReference type="PANTHER" id="PTHR43708">
    <property type="entry name" value="CONSERVED EXPRESSED OXIDOREDUCTASE (EUROFUNG)"/>
    <property type="match status" value="1"/>
</dbReference>
<protein>
    <submittedName>
        <fullName evidence="5">1,5-anhydro-D-fructose reductase (1,5-anhydro-D-mannitol-forming)</fullName>
    </submittedName>
</protein>
<gene>
    <name evidence="5" type="ORF">EV184_12361</name>
</gene>
<dbReference type="Gene3D" id="3.40.50.720">
    <property type="entry name" value="NAD(P)-binding Rossmann-like Domain"/>
    <property type="match status" value="1"/>
</dbReference>
<dbReference type="InterPro" id="IPR000683">
    <property type="entry name" value="Gfo/Idh/MocA-like_OxRdtase_N"/>
</dbReference>
<dbReference type="Gene3D" id="3.30.360.10">
    <property type="entry name" value="Dihydrodipicolinate Reductase, domain 2"/>
    <property type="match status" value="1"/>
</dbReference>
<evidence type="ECO:0000313" key="5">
    <source>
        <dbReference type="EMBL" id="TCN22816.1"/>
    </source>
</evidence>
<accession>A0A4R2B8B4</accession>
<evidence type="ECO:0000256" key="1">
    <source>
        <dbReference type="ARBA" id="ARBA00010928"/>
    </source>
</evidence>
<dbReference type="RefSeq" id="WP_132079835.1">
    <property type="nucleotide sequence ID" value="NZ_SLVU01000023.1"/>
</dbReference>
<feature type="domain" description="Gfo/Idh/MocA-like oxidoreductase N-terminal" evidence="3">
    <location>
        <begin position="6"/>
        <end position="124"/>
    </location>
</feature>
<comment type="similarity">
    <text evidence="1">Belongs to the Gfo/Idh/MocA family.</text>
</comment>
<organism evidence="5 6">
    <name type="scientific">Sinorhizobium americanum</name>
    <dbReference type="NCBI Taxonomy" id="194963"/>
    <lineage>
        <taxon>Bacteria</taxon>
        <taxon>Pseudomonadati</taxon>
        <taxon>Pseudomonadota</taxon>
        <taxon>Alphaproteobacteria</taxon>
        <taxon>Hyphomicrobiales</taxon>
        <taxon>Rhizobiaceae</taxon>
        <taxon>Sinorhizobium/Ensifer group</taxon>
        <taxon>Sinorhizobium</taxon>
    </lineage>
</organism>
<dbReference type="EMBL" id="SLVU01000023">
    <property type="protein sequence ID" value="TCN22816.1"/>
    <property type="molecule type" value="Genomic_DNA"/>
</dbReference>
<sequence length="332" mass="35116">MTKNVKWGLIGASRIAAEWIIPAIKATSGNEVVAVQGGDGPRVAEYARTHAIDRAFTSVDELLATDIDAVYVSNTNEKHAPCAMAALQAGKHVLGEKPMAMTLDQAEAMVALARDKGLVLAINHHLRGMNTHRKLRELVESGALGDLVAVRAMFGVLLPEANRGWRTESAEAGAGVFFDLTVHDADTLQFILGEKFTRVAAITSNNGISTKGIEDGVAIVAQTASGLTVQITESFAVEHANTSLELHGKKASVFAEGVLLQRPGGKLELSVQGERKEIPITHENAYPRVIEAFAAAVRGEGRPLVSGEDGLAALKFAIAARMAAESGRAVSI</sequence>
<dbReference type="Pfam" id="PF01408">
    <property type="entry name" value="GFO_IDH_MocA"/>
    <property type="match status" value="1"/>
</dbReference>
<evidence type="ECO:0000259" key="4">
    <source>
        <dbReference type="Pfam" id="PF22725"/>
    </source>
</evidence>
<evidence type="ECO:0000313" key="6">
    <source>
        <dbReference type="Proteomes" id="UP000295043"/>
    </source>
</evidence>
<name>A0A4R2B8B4_9HYPH</name>
<proteinExistence type="inferred from homology"/>
<dbReference type="InterPro" id="IPR036291">
    <property type="entry name" value="NAD(P)-bd_dom_sf"/>
</dbReference>
<dbReference type="GO" id="GO:0000166">
    <property type="term" value="F:nucleotide binding"/>
    <property type="evidence" value="ECO:0007669"/>
    <property type="project" value="InterPro"/>
</dbReference>
<dbReference type="GO" id="GO:0016491">
    <property type="term" value="F:oxidoreductase activity"/>
    <property type="evidence" value="ECO:0007669"/>
    <property type="project" value="UniProtKB-KW"/>
</dbReference>
<dbReference type="SUPFAM" id="SSF55347">
    <property type="entry name" value="Glyceraldehyde-3-phosphate dehydrogenase-like, C-terminal domain"/>
    <property type="match status" value="1"/>
</dbReference>
<dbReference type="AlphaFoldDB" id="A0A4R2B8B4"/>
<dbReference type="InterPro" id="IPR055170">
    <property type="entry name" value="GFO_IDH_MocA-like_dom"/>
</dbReference>
<evidence type="ECO:0000256" key="2">
    <source>
        <dbReference type="ARBA" id="ARBA00023002"/>
    </source>
</evidence>
<reference evidence="5 6" key="1">
    <citation type="submission" date="2019-03" db="EMBL/GenBank/DDBJ databases">
        <title>Genomic Encyclopedia of Type Strains, Phase IV (KMG-V): Genome sequencing to study the core and pangenomes of soil and plant-associated prokaryotes.</title>
        <authorList>
            <person name="Whitman W."/>
        </authorList>
    </citation>
    <scope>NUCLEOTIDE SEQUENCE [LARGE SCALE GENOMIC DNA]</scope>
    <source>
        <strain evidence="5 6">23C40</strain>
    </source>
</reference>
<dbReference type="InterPro" id="IPR051317">
    <property type="entry name" value="Gfo/Idh/MocA_oxidoreduct"/>
</dbReference>
<dbReference type="SUPFAM" id="SSF51735">
    <property type="entry name" value="NAD(P)-binding Rossmann-fold domains"/>
    <property type="match status" value="1"/>
</dbReference>
<dbReference type="Pfam" id="PF22725">
    <property type="entry name" value="GFO_IDH_MocA_C3"/>
    <property type="match status" value="1"/>
</dbReference>
<feature type="domain" description="GFO/IDH/MocA-like oxidoreductase" evidence="4">
    <location>
        <begin position="132"/>
        <end position="253"/>
    </location>
</feature>